<evidence type="ECO:0000256" key="11">
    <source>
        <dbReference type="SAM" id="MobiDB-lite"/>
    </source>
</evidence>
<feature type="region of interest" description="Disordered" evidence="11">
    <location>
        <begin position="1168"/>
        <end position="1188"/>
    </location>
</feature>
<dbReference type="GO" id="GO:0004842">
    <property type="term" value="F:ubiquitin-protein transferase activity"/>
    <property type="evidence" value="ECO:0007669"/>
    <property type="project" value="TreeGrafter"/>
</dbReference>
<keyword evidence="10" id="KW-0175">Coiled coil</keyword>
<evidence type="ECO:0000256" key="4">
    <source>
        <dbReference type="ARBA" id="ARBA00022763"/>
    </source>
</evidence>
<feature type="compositionally biased region" description="Basic and acidic residues" evidence="11">
    <location>
        <begin position="862"/>
        <end position="871"/>
    </location>
</feature>
<dbReference type="InterPro" id="IPR036420">
    <property type="entry name" value="BRCT_dom_sf"/>
</dbReference>
<evidence type="ECO:0000313" key="15">
    <source>
        <dbReference type="RefSeq" id="XP_026541906.1"/>
    </source>
</evidence>
<evidence type="ECO:0000256" key="5">
    <source>
        <dbReference type="ARBA" id="ARBA00022771"/>
    </source>
</evidence>
<dbReference type="SUPFAM" id="SSF52113">
    <property type="entry name" value="BRCT domain"/>
    <property type="match status" value="2"/>
</dbReference>
<dbReference type="CDD" id="cd17721">
    <property type="entry name" value="BRCT_BRCA1_rpt2"/>
    <property type="match status" value="1"/>
</dbReference>
<dbReference type="CTD" id="672"/>
<dbReference type="GO" id="GO:0045944">
    <property type="term" value="P:positive regulation of transcription by RNA polymerase II"/>
    <property type="evidence" value="ECO:0007669"/>
    <property type="project" value="TreeGrafter"/>
</dbReference>
<dbReference type="PANTHER" id="PTHR13763">
    <property type="entry name" value="BREAST CANCER TYPE 1 SUSCEPTIBILITY PROTEIN BRCA1"/>
    <property type="match status" value="1"/>
</dbReference>
<gene>
    <name evidence="15" type="primary">BRCA1</name>
</gene>
<keyword evidence="7" id="KW-0234">DNA repair</keyword>
<feature type="compositionally biased region" description="Acidic residues" evidence="11">
    <location>
        <begin position="877"/>
        <end position="886"/>
    </location>
</feature>
<feature type="domain" description="BRCT" evidence="13">
    <location>
        <begin position="1434"/>
        <end position="1533"/>
    </location>
</feature>
<evidence type="ECO:0000259" key="12">
    <source>
        <dbReference type="PROSITE" id="PS50089"/>
    </source>
</evidence>
<keyword evidence="14" id="KW-1185">Reference proteome</keyword>
<dbReference type="PANTHER" id="PTHR13763:SF0">
    <property type="entry name" value="BREAST CANCER TYPE 1 SUSCEPTIBILITY PROTEIN"/>
    <property type="match status" value="1"/>
</dbReference>
<dbReference type="Gene3D" id="3.30.40.10">
    <property type="entry name" value="Zinc/RING finger domain, C3HC4 (zinc finger)"/>
    <property type="match status" value="1"/>
</dbReference>
<reference evidence="15" key="1">
    <citation type="submission" date="2025-08" db="UniProtKB">
        <authorList>
            <consortium name="RefSeq"/>
        </authorList>
    </citation>
    <scope>IDENTIFICATION</scope>
</reference>
<proteinExistence type="predicted"/>
<dbReference type="GeneID" id="113424430"/>
<feature type="compositionally biased region" description="Polar residues" evidence="11">
    <location>
        <begin position="903"/>
        <end position="913"/>
    </location>
</feature>
<dbReference type="GO" id="GO:0031436">
    <property type="term" value="C:BRCA1-BARD1 complex"/>
    <property type="evidence" value="ECO:0007669"/>
    <property type="project" value="TreeGrafter"/>
</dbReference>
<evidence type="ECO:0000313" key="14">
    <source>
        <dbReference type="Proteomes" id="UP000504612"/>
    </source>
</evidence>
<dbReference type="Pfam" id="PF13923">
    <property type="entry name" value="zf-C3HC4_2"/>
    <property type="match status" value="1"/>
</dbReference>
<evidence type="ECO:0000256" key="9">
    <source>
        <dbReference type="PROSITE-ProRule" id="PRU00175"/>
    </source>
</evidence>
<feature type="region of interest" description="Disordered" evidence="11">
    <location>
        <begin position="851"/>
        <end position="886"/>
    </location>
</feature>
<accession>A0A6J1VFI6</accession>
<dbReference type="FunFam" id="3.40.50.10190:FF:000025">
    <property type="entry name" value="Breast cancer type 1 susceptibility protein homolog"/>
    <property type="match status" value="1"/>
</dbReference>
<dbReference type="FunFam" id="3.40.50.10190:FF:000006">
    <property type="entry name" value="Breast cancer type 1 susceptibility protein homolog"/>
    <property type="match status" value="1"/>
</dbReference>
<comment type="subcellular location">
    <subcellularLocation>
        <location evidence="1">Nucleus</location>
    </subcellularLocation>
</comment>
<dbReference type="Proteomes" id="UP000504612">
    <property type="component" value="Unplaced"/>
</dbReference>
<evidence type="ECO:0000256" key="3">
    <source>
        <dbReference type="ARBA" id="ARBA00022737"/>
    </source>
</evidence>
<name>A0A6J1VFI6_9SAUR</name>
<evidence type="ECO:0000256" key="7">
    <source>
        <dbReference type="ARBA" id="ARBA00023204"/>
    </source>
</evidence>
<dbReference type="PIRSF" id="PIRSF001734">
    <property type="entry name" value="BRCA1"/>
    <property type="match status" value="1"/>
</dbReference>
<dbReference type="InterPro" id="IPR001841">
    <property type="entry name" value="Znf_RING"/>
</dbReference>
<evidence type="ECO:0000256" key="10">
    <source>
        <dbReference type="SAM" id="Coils"/>
    </source>
</evidence>
<keyword evidence="3" id="KW-0677">Repeat</keyword>
<dbReference type="InterPro" id="IPR017907">
    <property type="entry name" value="Znf_RING_CS"/>
</dbReference>
<evidence type="ECO:0000256" key="6">
    <source>
        <dbReference type="ARBA" id="ARBA00022833"/>
    </source>
</evidence>
<keyword evidence="8" id="KW-0539">Nucleus</keyword>
<dbReference type="Pfam" id="PF00533">
    <property type="entry name" value="BRCT"/>
    <property type="match status" value="2"/>
</dbReference>
<feature type="domain" description="RING-type" evidence="12">
    <location>
        <begin position="24"/>
        <end position="64"/>
    </location>
</feature>
<dbReference type="RefSeq" id="XP_026541906.1">
    <property type="nucleotide sequence ID" value="XM_026686121.1"/>
</dbReference>
<keyword evidence="5 9" id="KW-0863">Zinc-finger</keyword>
<keyword evidence="2" id="KW-0479">Metal-binding</keyword>
<dbReference type="SMART" id="SM00292">
    <property type="entry name" value="BRCT"/>
    <property type="match status" value="2"/>
</dbReference>
<dbReference type="PROSITE" id="PS50172">
    <property type="entry name" value="BRCT"/>
    <property type="match status" value="2"/>
</dbReference>
<dbReference type="GO" id="GO:0008270">
    <property type="term" value="F:zinc ion binding"/>
    <property type="evidence" value="ECO:0007669"/>
    <property type="project" value="UniProtKB-KW"/>
</dbReference>
<keyword evidence="6" id="KW-0862">Zinc</keyword>
<feature type="compositionally biased region" description="Basic and acidic residues" evidence="11">
    <location>
        <begin position="580"/>
        <end position="598"/>
    </location>
</feature>
<evidence type="ECO:0000256" key="2">
    <source>
        <dbReference type="ARBA" id="ARBA00022723"/>
    </source>
</evidence>
<dbReference type="InterPro" id="IPR031099">
    <property type="entry name" value="BRCA1-associated"/>
</dbReference>
<feature type="region of interest" description="Disordered" evidence="11">
    <location>
        <begin position="903"/>
        <end position="924"/>
    </location>
</feature>
<dbReference type="InterPro" id="IPR013083">
    <property type="entry name" value="Znf_RING/FYVE/PHD"/>
</dbReference>
<feature type="coiled-coil region" evidence="10">
    <location>
        <begin position="1240"/>
        <end position="1267"/>
    </location>
</feature>
<dbReference type="Gene3D" id="3.40.50.10190">
    <property type="entry name" value="BRCT domain"/>
    <property type="match status" value="2"/>
</dbReference>
<dbReference type="InterPro" id="IPR001357">
    <property type="entry name" value="BRCT_dom"/>
</dbReference>
<dbReference type="SMART" id="SM00184">
    <property type="entry name" value="RING"/>
    <property type="match status" value="1"/>
</dbReference>
<keyword evidence="4" id="KW-0227">DNA damage</keyword>
<feature type="domain" description="BRCT" evidence="13">
    <location>
        <begin position="1326"/>
        <end position="1414"/>
    </location>
</feature>
<dbReference type="CDD" id="cd17735">
    <property type="entry name" value="BRCT_BRCA1_rpt1"/>
    <property type="match status" value="1"/>
</dbReference>
<feature type="region of interest" description="Disordered" evidence="11">
    <location>
        <begin position="580"/>
        <end position="621"/>
    </location>
</feature>
<feature type="region of interest" description="Disordered" evidence="11">
    <location>
        <begin position="788"/>
        <end position="808"/>
    </location>
</feature>
<sequence length="1542" mass="173831">MDLPVPNVGEVHELLLALQDTLECPICLEVIKEPVSTNCAHIFCRFCMLKLLRHKNGATHCPLCYGKVSKRSLRDNIYLKEVSKRILNIIRAFECDTGLEFSDNLVYPKKGMETVSASSPCKEQLIINSKGYRDRSKYMKNEEKRNTESADDPILPQYSGNETKNFRILRKKRDSSKNMILEIDKEHSSVSSEDIFQKENIVSCMDFESSSSSQVDKDRIMTRNQSSSHMEHCEPSAKNEASLNIDICGALEGRKLRSRDDTKIINENLEIVEGNVIVKQQQDVSFLDSCMEQPGFSYLQDDRSSSFCRTTQVQLAGEAMNMSTNEQIDNGQKTLIDQSAGNLSVVCENKECQLQSQTMPDICLNKSSGGEMIQSMNKVNEWFSKSKEILSFDSLVNGCSKELPSDSDSSDSEICQPQRKILIPKSQAILDFDVFLRQNMKLSNKESVRKRKDPVLENSDQIFAVVKKSPAEQPEAAFSKIACVEGAESMLKGDGDTQAQSECHTLPELNLTDTEKKSNYFNKKSKKLIKPLGNLQVLNESPMLSEETKEELDIKELRKINQDQMLVRGKKKLLFIEEDRRQSEPTKRKRNVDEREAKQSISLSETMPSYSATEDDSCDMQGNLKKAKSYSDTTMIDKLHLCNVDMAHVNYEKFPHVTRIVKDILNTEETAKSHNADSQDRSSLLQFHPGKAEQAVSKDEPVMVNQLEKYTVCSEIIQSDGICTDNCKSPETNKKAKGSCELNLEIDESELDIGFMKNIFDSGKRQLLLCPSPVKELAADIKYLQGLSPDKGDKDGTHEEKCDVSCEENKSTSVQTPTFSTSSFSEHKNEYLQFALQVPFPDCPSISLQSVTRNEEDGCQPESKKTRDEQRQSPGLEETESSDDCTESLNVWKNSNLHDSGFNHINRSSSGSVHFQDAKSKDTENKKMELNPQTELMQQHSLTSLPLLPGFIHADKDVMEEKQLNSDTEKAVDVSRTGEIKNAIPQPNLECSAKEYQHLELLSDTPDNLLDPPTKNIKGSPNLWDKNDILAIPAKIDKQMMNGTDLDSKNKCNPMLKSQDFILAYPKFLEKLPSSEEDSSEDEKFSCFQALMNVQSTQSHSVKEKEIPLKVLTSNSSSRSGFKYKKVDICQSQESDLSVNLFSSQSNVSMVSGKACNSEDLISFSNSKEKLPSLSGNNKDISPSDEVSIDNEQLECGQEEYAHSESNSGEEMTPYASEATPLEDSLGPFSQSEILTTQQRDAMQNNLKQLQQKMAIIEAALKEGSQNVDPVGWSLEREEDDFQRDQIETSKEMHTLLKKTVSSLAHITYCSTKQRNKKRQLLIRKQNMSLVASGLNQSELKLVRKFAKKTESTWCNKITEKTTHVIMKTDEDLVCERTLKYFTGIAAQKWILSYQWIIHSFEAGRVLNEEDFEVRGDVINGRNHQGPKRARESPVGKLFQGLEICCYGPFTDMLPEQLEWIVELCGASLVKEPHLFTNATNSTAVIVVQPDAWTEESTCQELPLQCSIAVVSREWVLDSVACYQCQPFNDYIIPQELSSMSE</sequence>
<dbReference type="PROSITE" id="PS00518">
    <property type="entry name" value="ZF_RING_1"/>
    <property type="match status" value="1"/>
</dbReference>
<evidence type="ECO:0000259" key="13">
    <source>
        <dbReference type="PROSITE" id="PS50172"/>
    </source>
</evidence>
<dbReference type="GO" id="GO:0000724">
    <property type="term" value="P:double-strand break repair via homologous recombination"/>
    <property type="evidence" value="ECO:0007669"/>
    <property type="project" value="TreeGrafter"/>
</dbReference>
<protein>
    <submittedName>
        <fullName evidence="15">Breast cancer type 1 susceptibility protein</fullName>
    </submittedName>
</protein>
<dbReference type="GO" id="GO:0070531">
    <property type="term" value="C:BRCA1-A complex"/>
    <property type="evidence" value="ECO:0007669"/>
    <property type="project" value="TreeGrafter"/>
</dbReference>
<dbReference type="SUPFAM" id="SSF57850">
    <property type="entry name" value="RING/U-box"/>
    <property type="match status" value="1"/>
</dbReference>
<feature type="compositionally biased region" description="Polar residues" evidence="11">
    <location>
        <begin position="599"/>
        <end position="612"/>
    </location>
</feature>
<organism evidence="14 15">
    <name type="scientific">Notechis scutatus</name>
    <name type="common">mainland tiger snake</name>
    <dbReference type="NCBI Taxonomy" id="8663"/>
    <lineage>
        <taxon>Eukaryota</taxon>
        <taxon>Metazoa</taxon>
        <taxon>Chordata</taxon>
        <taxon>Craniata</taxon>
        <taxon>Vertebrata</taxon>
        <taxon>Euteleostomi</taxon>
        <taxon>Lepidosauria</taxon>
        <taxon>Squamata</taxon>
        <taxon>Bifurcata</taxon>
        <taxon>Unidentata</taxon>
        <taxon>Episquamata</taxon>
        <taxon>Toxicofera</taxon>
        <taxon>Serpentes</taxon>
        <taxon>Colubroidea</taxon>
        <taxon>Elapidae</taxon>
        <taxon>Hydrophiinae</taxon>
        <taxon>Notechis</taxon>
    </lineage>
</organism>
<dbReference type="PROSITE" id="PS50089">
    <property type="entry name" value="ZF_RING_2"/>
    <property type="match status" value="1"/>
</dbReference>
<evidence type="ECO:0000256" key="1">
    <source>
        <dbReference type="ARBA" id="ARBA00004123"/>
    </source>
</evidence>
<feature type="compositionally biased region" description="Basic and acidic residues" evidence="11">
    <location>
        <begin position="790"/>
        <end position="808"/>
    </location>
</feature>
<evidence type="ECO:0000256" key="8">
    <source>
        <dbReference type="ARBA" id="ARBA00023242"/>
    </source>
</evidence>
<dbReference type="KEGG" id="nss:113424430"/>